<protein>
    <submittedName>
        <fullName evidence="1">Anti_R_Lar, restriction alleviation protein, Lar family</fullName>
    </submittedName>
</protein>
<dbReference type="EMBL" id="LR797500">
    <property type="protein sequence ID" value="CAB4220602.1"/>
    <property type="molecule type" value="Genomic_DNA"/>
</dbReference>
<reference evidence="1" key="1">
    <citation type="submission" date="2020-04" db="EMBL/GenBank/DDBJ databases">
        <authorList>
            <person name="Chiriac C."/>
            <person name="Salcher M."/>
            <person name="Ghai R."/>
            <person name="Kavagutti S V."/>
        </authorList>
    </citation>
    <scope>NUCLEOTIDE SEQUENCE</scope>
</reference>
<dbReference type="NCBIfam" id="TIGR03655">
    <property type="entry name" value="anti_R_Lar"/>
    <property type="match status" value="1"/>
</dbReference>
<evidence type="ECO:0000313" key="2">
    <source>
        <dbReference type="EMBL" id="CAB4178710.1"/>
    </source>
</evidence>
<evidence type="ECO:0000313" key="1">
    <source>
        <dbReference type="EMBL" id="CAB4146907.1"/>
    </source>
</evidence>
<gene>
    <name evidence="2" type="ORF">UFOVP1020_51</name>
    <name evidence="3" type="ORF">UFOVP1170_46</name>
    <name evidence="4" type="ORF">UFOVP1621_53</name>
    <name evidence="1" type="ORF">UFOVP512_2</name>
</gene>
<evidence type="ECO:0000313" key="4">
    <source>
        <dbReference type="EMBL" id="CAB4220602.1"/>
    </source>
</evidence>
<sequence>MYSKKPPPDLKPCPFCAAPASVYEHDGPGMAYVICSDCNAWGPIKPSPWSAGRAWNRRTDEAR</sequence>
<proteinExistence type="predicted"/>
<dbReference type="EMBL" id="LR797115">
    <property type="protein sequence ID" value="CAB4188091.1"/>
    <property type="molecule type" value="Genomic_DNA"/>
</dbReference>
<dbReference type="EMBL" id="LR796970">
    <property type="protein sequence ID" value="CAB4178710.1"/>
    <property type="molecule type" value="Genomic_DNA"/>
</dbReference>
<accession>A0A6J5MMP2</accession>
<dbReference type="EMBL" id="LR796488">
    <property type="protein sequence ID" value="CAB4146907.1"/>
    <property type="molecule type" value="Genomic_DNA"/>
</dbReference>
<organism evidence="1">
    <name type="scientific">uncultured Caudovirales phage</name>
    <dbReference type="NCBI Taxonomy" id="2100421"/>
    <lineage>
        <taxon>Viruses</taxon>
        <taxon>Duplodnaviria</taxon>
        <taxon>Heunggongvirae</taxon>
        <taxon>Uroviricota</taxon>
        <taxon>Caudoviricetes</taxon>
        <taxon>Peduoviridae</taxon>
        <taxon>Maltschvirus</taxon>
        <taxon>Maltschvirus maltsch</taxon>
    </lineage>
</organism>
<dbReference type="InterPro" id="IPR019908">
    <property type="entry name" value="Toxin_RalR"/>
</dbReference>
<evidence type="ECO:0000313" key="3">
    <source>
        <dbReference type="EMBL" id="CAB4188091.1"/>
    </source>
</evidence>
<name>A0A6J5MMP2_9CAUD</name>
<dbReference type="Pfam" id="PF14354">
    <property type="entry name" value="Lar_restr_allev"/>
    <property type="match status" value="1"/>
</dbReference>